<dbReference type="PANTHER" id="PTHR22957:SF337">
    <property type="entry name" value="TBC1 DOMAIN FAMILY MEMBER 5"/>
    <property type="match status" value="1"/>
</dbReference>
<comment type="caution">
    <text evidence="4">The sequence shown here is derived from an EMBL/GenBank/DDBJ whole genome shotgun (WGS) entry which is preliminary data.</text>
</comment>
<accession>A0ABP0FL44</accession>
<evidence type="ECO:0000256" key="2">
    <source>
        <dbReference type="SAM" id="MobiDB-lite"/>
    </source>
</evidence>
<feature type="compositionally biased region" description="Polar residues" evidence="2">
    <location>
        <begin position="584"/>
        <end position="607"/>
    </location>
</feature>
<gene>
    <name evidence="4" type="ORF">CVLEPA_LOCUS10629</name>
</gene>
<dbReference type="Proteomes" id="UP001642483">
    <property type="component" value="Unassembled WGS sequence"/>
</dbReference>
<organism evidence="4 5">
    <name type="scientific">Clavelina lepadiformis</name>
    <name type="common">Light-bulb sea squirt</name>
    <name type="synonym">Ascidia lepadiformis</name>
    <dbReference type="NCBI Taxonomy" id="159417"/>
    <lineage>
        <taxon>Eukaryota</taxon>
        <taxon>Metazoa</taxon>
        <taxon>Chordata</taxon>
        <taxon>Tunicata</taxon>
        <taxon>Ascidiacea</taxon>
        <taxon>Aplousobranchia</taxon>
        <taxon>Clavelinidae</taxon>
        <taxon>Clavelina</taxon>
    </lineage>
</organism>
<evidence type="ECO:0000259" key="3">
    <source>
        <dbReference type="PROSITE" id="PS50086"/>
    </source>
</evidence>
<keyword evidence="5" id="KW-1185">Reference proteome</keyword>
<protein>
    <recommendedName>
        <fullName evidence="3">Rab-GAP TBC domain-containing protein</fullName>
    </recommendedName>
</protein>
<dbReference type="Gene3D" id="1.10.8.270">
    <property type="entry name" value="putative rabgap domain of human tbc1 domain family member 14 like domains"/>
    <property type="match status" value="1"/>
</dbReference>
<name>A0ABP0FL44_CLALP</name>
<keyword evidence="1" id="KW-0343">GTPase activation</keyword>
<proteinExistence type="predicted"/>
<evidence type="ECO:0000313" key="5">
    <source>
        <dbReference type="Proteomes" id="UP001642483"/>
    </source>
</evidence>
<feature type="compositionally biased region" description="Basic and acidic residues" evidence="2">
    <location>
        <begin position="505"/>
        <end position="525"/>
    </location>
</feature>
<feature type="region of interest" description="Disordered" evidence="2">
    <location>
        <begin position="642"/>
        <end position="696"/>
    </location>
</feature>
<dbReference type="PROSITE" id="PS50086">
    <property type="entry name" value="TBC_RABGAP"/>
    <property type="match status" value="1"/>
</dbReference>
<reference evidence="4 5" key="1">
    <citation type="submission" date="2024-02" db="EMBL/GenBank/DDBJ databases">
        <authorList>
            <person name="Daric V."/>
            <person name="Darras S."/>
        </authorList>
    </citation>
    <scope>NUCLEOTIDE SEQUENCE [LARGE SCALE GENOMIC DNA]</scope>
</reference>
<sequence length="696" mass="80087">MLATVPLNPDTHGPQRKSSQSSIKHDQIDKSPVAKDVKAEEFEKNNLERGDVQSNTITSYLAQWTTYFQTENNASDTLLAKLRNKAFTESLRSCHFRSVCWRVFLGCLPEDVKQWEDIIHKSRQAYGKIKLRHVTNPHSSERDVQLENPLSQSDNSTWLQYFKNNELKNIIERDVTRTCPEMDFFRSPAVREILRNVLFCYARENDSLCYRQGMHELLGPLVFVLHCDLQGAAHAREIGTLPDIISLLLDEDYLEHDAYLMFCQVMNATNEWYSVSCKSKVEAERDDGDTAEKAAIPALPFQPVDNNVGSAPLAITNKLTRIHDKLLAHFDLELYHHISRLEIIPQVYGLRWVRLLFGREFDLQDLLVLWDALFADSSSLDLVDYIFVAMMHNIRHRLLAADYCKCMQLLMKYPPIEDIYDLVHLAMHYRDPKNHPMPQHRFRAQLKVSTVQQQTEEKVVDKKNKMNFLTNIKFDNPFDKFKKGIASATKTKKSNISPYMASERKVVQKKEDNLDKPNKTHEPKYSRMHSISGSDEMSAQHVEFLHQKEIETVKKQLHDLHDKCSFCSEKLDINIKVLQKHLSVKTSRTNSTTDDISNAEKQASSSTITLSAEEDTALVALANLKQIRDILKGVLNVKEHAGNDNNLQSTLDNFPTPPSHTPDEVEDNKLEKETDTSEKQPRKESWTVVEDLDNPN</sequence>
<dbReference type="PANTHER" id="PTHR22957">
    <property type="entry name" value="TBC1 DOMAIN FAMILY MEMBER GTPASE-ACTIVATING PROTEIN"/>
    <property type="match status" value="1"/>
</dbReference>
<feature type="region of interest" description="Disordered" evidence="2">
    <location>
        <begin position="583"/>
        <end position="607"/>
    </location>
</feature>
<dbReference type="InterPro" id="IPR000195">
    <property type="entry name" value="Rab-GAP-TBC_dom"/>
</dbReference>
<dbReference type="SMART" id="SM00164">
    <property type="entry name" value="TBC"/>
    <property type="match status" value="1"/>
</dbReference>
<dbReference type="InterPro" id="IPR035969">
    <property type="entry name" value="Rab-GAP_TBC_sf"/>
</dbReference>
<dbReference type="Pfam" id="PF00566">
    <property type="entry name" value="RabGAP-TBC"/>
    <property type="match status" value="2"/>
</dbReference>
<feature type="domain" description="Rab-GAP TBC" evidence="3">
    <location>
        <begin position="91"/>
        <end position="377"/>
    </location>
</feature>
<dbReference type="Gene3D" id="1.10.472.80">
    <property type="entry name" value="Ypt/Rab-GAP domain of gyp1p, domain 3"/>
    <property type="match status" value="1"/>
</dbReference>
<evidence type="ECO:0000313" key="4">
    <source>
        <dbReference type="EMBL" id="CAK8680369.1"/>
    </source>
</evidence>
<feature type="compositionally biased region" description="Polar residues" evidence="2">
    <location>
        <begin position="643"/>
        <end position="653"/>
    </location>
</feature>
<feature type="compositionally biased region" description="Basic and acidic residues" evidence="2">
    <location>
        <begin position="661"/>
        <end position="685"/>
    </location>
</feature>
<feature type="region of interest" description="Disordered" evidence="2">
    <location>
        <begin position="505"/>
        <end position="529"/>
    </location>
</feature>
<evidence type="ECO:0000256" key="1">
    <source>
        <dbReference type="ARBA" id="ARBA00022468"/>
    </source>
</evidence>
<feature type="compositionally biased region" description="Basic and acidic residues" evidence="2">
    <location>
        <begin position="23"/>
        <end position="33"/>
    </location>
</feature>
<dbReference type="EMBL" id="CAWYQH010000068">
    <property type="protein sequence ID" value="CAK8680369.1"/>
    <property type="molecule type" value="Genomic_DNA"/>
</dbReference>
<dbReference type="SUPFAM" id="SSF47923">
    <property type="entry name" value="Ypt/Rab-GAP domain of gyp1p"/>
    <property type="match status" value="2"/>
</dbReference>
<feature type="region of interest" description="Disordered" evidence="2">
    <location>
        <begin position="1"/>
        <end position="33"/>
    </location>
</feature>